<feature type="transmembrane region" description="Helical" evidence="20">
    <location>
        <begin position="62"/>
        <end position="81"/>
    </location>
</feature>
<keyword evidence="15" id="KW-0902">Two-component regulatory system</keyword>
<evidence type="ECO:0000313" key="22">
    <source>
        <dbReference type="EMBL" id="MBP2407522.1"/>
    </source>
</evidence>
<dbReference type="Gene3D" id="3.30.565.10">
    <property type="entry name" value="Histidine kinase-like ATPase, C-terminal domain"/>
    <property type="match status" value="1"/>
</dbReference>
<dbReference type="SUPFAM" id="SSF55874">
    <property type="entry name" value="ATPase domain of HSP90 chaperone/DNA topoisomerase II/histidine kinase"/>
    <property type="match status" value="1"/>
</dbReference>
<evidence type="ECO:0000256" key="6">
    <source>
        <dbReference type="ARBA" id="ARBA00022485"/>
    </source>
</evidence>
<keyword evidence="20" id="KW-0472">Membrane</keyword>
<keyword evidence="20" id="KW-0812">Transmembrane</keyword>
<evidence type="ECO:0000256" key="1">
    <source>
        <dbReference type="ARBA" id="ARBA00000085"/>
    </source>
</evidence>
<feature type="transmembrane region" description="Helical" evidence="20">
    <location>
        <begin position="155"/>
        <end position="178"/>
    </location>
</feature>
<evidence type="ECO:0000259" key="21">
    <source>
        <dbReference type="PROSITE" id="PS50109"/>
    </source>
</evidence>
<feature type="compositionally biased region" description="Low complexity" evidence="19">
    <location>
        <begin position="16"/>
        <end position="45"/>
    </location>
</feature>
<keyword evidence="8" id="KW-0597">Phosphoprotein</keyword>
<dbReference type="Gene3D" id="1.20.5.1930">
    <property type="match status" value="1"/>
</dbReference>
<keyword evidence="12 22" id="KW-0418">Kinase</keyword>
<evidence type="ECO:0000256" key="7">
    <source>
        <dbReference type="ARBA" id="ARBA00022490"/>
    </source>
</evidence>
<keyword evidence="16" id="KW-0411">Iron-sulfur</keyword>
<dbReference type="InterPro" id="IPR005467">
    <property type="entry name" value="His_kinase_dom"/>
</dbReference>
<dbReference type="PANTHER" id="PTHR24421:SF10">
    <property type="entry name" value="NITRATE_NITRITE SENSOR PROTEIN NARQ"/>
    <property type="match status" value="1"/>
</dbReference>
<evidence type="ECO:0000256" key="3">
    <source>
        <dbReference type="ARBA" id="ARBA00004496"/>
    </source>
</evidence>
<accession>A0ABS4YFF1</accession>
<dbReference type="InterPro" id="IPR050482">
    <property type="entry name" value="Sensor_HK_TwoCompSys"/>
</dbReference>
<dbReference type="PRINTS" id="PR00344">
    <property type="entry name" value="BCTRLSENSOR"/>
</dbReference>
<dbReference type="PIRSF" id="PIRSF037434">
    <property type="entry name" value="STHK_ChrS"/>
    <property type="match status" value="1"/>
</dbReference>
<evidence type="ECO:0000256" key="10">
    <source>
        <dbReference type="ARBA" id="ARBA00022723"/>
    </source>
</evidence>
<evidence type="ECO:0000256" key="20">
    <source>
        <dbReference type="SAM" id="Phobius"/>
    </source>
</evidence>
<evidence type="ECO:0000256" key="19">
    <source>
        <dbReference type="SAM" id="MobiDB-lite"/>
    </source>
</evidence>
<dbReference type="SMART" id="SM00387">
    <property type="entry name" value="HATPase_c"/>
    <property type="match status" value="1"/>
</dbReference>
<keyword evidence="6" id="KW-0004">4Fe-4S</keyword>
<keyword evidence="14" id="KW-0408">Iron</keyword>
<evidence type="ECO:0000256" key="9">
    <source>
        <dbReference type="ARBA" id="ARBA00022679"/>
    </source>
</evidence>
<comment type="subcellular location">
    <subcellularLocation>
        <location evidence="3">Cytoplasm</location>
    </subcellularLocation>
</comment>
<evidence type="ECO:0000256" key="2">
    <source>
        <dbReference type="ARBA" id="ARBA00001966"/>
    </source>
</evidence>
<dbReference type="GO" id="GO:0016301">
    <property type="term" value="F:kinase activity"/>
    <property type="evidence" value="ECO:0007669"/>
    <property type="project" value="UniProtKB-KW"/>
</dbReference>
<dbReference type="PROSITE" id="PS50109">
    <property type="entry name" value="HIS_KIN"/>
    <property type="match status" value="1"/>
</dbReference>
<feature type="region of interest" description="Disordered" evidence="19">
    <location>
        <begin position="438"/>
        <end position="474"/>
    </location>
</feature>
<evidence type="ECO:0000256" key="18">
    <source>
        <dbReference type="ARBA" id="ARBA00030800"/>
    </source>
</evidence>
<keyword evidence="20" id="KW-1133">Transmembrane helix</keyword>
<protein>
    <recommendedName>
        <fullName evidence="5">Oxygen sensor histidine kinase NreB</fullName>
        <ecNumber evidence="4">2.7.13.3</ecNumber>
    </recommendedName>
    <alternativeName>
        <fullName evidence="18">Nitrogen regulation protein B</fullName>
    </alternativeName>
</protein>
<keyword evidence="9" id="KW-0808">Transferase</keyword>
<feature type="transmembrane region" description="Helical" evidence="20">
    <location>
        <begin position="125"/>
        <end position="148"/>
    </location>
</feature>
<evidence type="ECO:0000256" key="4">
    <source>
        <dbReference type="ARBA" id="ARBA00012438"/>
    </source>
</evidence>
<keyword evidence="23" id="KW-1185">Reference proteome</keyword>
<comment type="catalytic activity">
    <reaction evidence="1">
        <text>ATP + protein L-histidine = ADP + protein N-phospho-L-histidine.</text>
        <dbReference type="EC" id="2.7.13.3"/>
    </reaction>
</comment>
<dbReference type="Pfam" id="PF07730">
    <property type="entry name" value="HisKA_3"/>
    <property type="match status" value="1"/>
</dbReference>
<dbReference type="InterPro" id="IPR017205">
    <property type="entry name" value="Sig_transdc_His_kinase_ChrS"/>
</dbReference>
<evidence type="ECO:0000256" key="11">
    <source>
        <dbReference type="ARBA" id="ARBA00022741"/>
    </source>
</evidence>
<dbReference type="CDD" id="cd16917">
    <property type="entry name" value="HATPase_UhpB-NarQ-NarX-like"/>
    <property type="match status" value="1"/>
</dbReference>
<evidence type="ECO:0000313" key="23">
    <source>
        <dbReference type="Proteomes" id="UP000698222"/>
    </source>
</evidence>
<dbReference type="InterPro" id="IPR004358">
    <property type="entry name" value="Sig_transdc_His_kin-like_C"/>
</dbReference>
<comment type="function">
    <text evidence="17">Member of the two-component regulatory system NreB/NreC involved in the control of dissimilatory nitrate/nitrite reduction in response to oxygen. NreB functions as a direct oxygen sensor histidine kinase which is autophosphorylated, in the absence of oxygen, probably at the conserved histidine residue, and transfers its phosphate group probably to a conserved aspartate residue of NreC. NreB/NreC activates the expression of the nitrate (narGHJI) and nitrite (nir) reductase operons, as well as the putative nitrate transporter gene narT.</text>
</comment>
<name>A0ABS4YFF1_9MICO</name>
<dbReference type="InterPro" id="IPR036890">
    <property type="entry name" value="HATPase_C_sf"/>
</dbReference>
<reference evidence="22 23" key="1">
    <citation type="submission" date="2021-03" db="EMBL/GenBank/DDBJ databases">
        <title>Sequencing the genomes of 1000 actinobacteria strains.</title>
        <authorList>
            <person name="Klenk H.-P."/>
        </authorList>
    </citation>
    <scope>NUCLEOTIDE SEQUENCE [LARGE SCALE GENOMIC DNA]</scope>
    <source>
        <strain evidence="22 23">DSM 14564</strain>
    </source>
</reference>
<dbReference type="Proteomes" id="UP000698222">
    <property type="component" value="Unassembled WGS sequence"/>
</dbReference>
<gene>
    <name evidence="22" type="ORF">JOF44_000425</name>
</gene>
<evidence type="ECO:0000256" key="13">
    <source>
        <dbReference type="ARBA" id="ARBA00022840"/>
    </source>
</evidence>
<sequence length="474" mass="49303">MSEQQARAEGPGDPGSPGAPAVPGAGAAPDASSAPGAPRDPADAGALETDLPLTPFAASLRWAVHALVYLMVMLVTGLALAPPSSADGWITVALLALFTAVYSLGARRALRHRAGPEGSWSALTYLAPSIVIWACTFAVGPDAVWVAFGLDFAVLYALPLVGGLITLAIVTAIGVLGYSEWSFDPMPGEVAGPVIGALVALAVVVTVRALQREVDRRTRLARQLAAARDTIAEQTRAATQAAERDRIASELHDTVAQSNLSIHLLLDAATAALERQETEEAGALVQEARAAAARTGMQTRRFVDAAEVEVPSGGALREELQRLVADAATAGRTRIDLRDEVDDDELEALPRSTARALLRLVESLLANVIQHADASRTMATLGLHEHELLLDVVDDGRGFDPELVAGFGLRSARARAASVGGRMLIESAPGSGTAIQVVLPLPHEPDPAPPDGSVPPDGSAPHDTSVPPTSEEPP</sequence>
<feature type="transmembrane region" description="Helical" evidence="20">
    <location>
        <begin position="88"/>
        <end position="105"/>
    </location>
</feature>
<keyword evidence="10" id="KW-0479">Metal-binding</keyword>
<feature type="domain" description="Histidine kinase" evidence="21">
    <location>
        <begin position="246"/>
        <end position="443"/>
    </location>
</feature>
<dbReference type="EMBL" id="JAGIOC010000001">
    <property type="protein sequence ID" value="MBP2407522.1"/>
    <property type="molecule type" value="Genomic_DNA"/>
</dbReference>
<keyword evidence="7" id="KW-0963">Cytoplasm</keyword>
<comment type="caution">
    <text evidence="22">The sequence shown here is derived from an EMBL/GenBank/DDBJ whole genome shotgun (WGS) entry which is preliminary data.</text>
</comment>
<evidence type="ECO:0000256" key="8">
    <source>
        <dbReference type="ARBA" id="ARBA00022553"/>
    </source>
</evidence>
<dbReference type="RefSeq" id="WP_209886790.1">
    <property type="nucleotide sequence ID" value="NZ_BAAAJV010000011.1"/>
</dbReference>
<feature type="transmembrane region" description="Helical" evidence="20">
    <location>
        <begin position="190"/>
        <end position="210"/>
    </location>
</feature>
<dbReference type="PANTHER" id="PTHR24421">
    <property type="entry name" value="NITRATE/NITRITE SENSOR PROTEIN NARX-RELATED"/>
    <property type="match status" value="1"/>
</dbReference>
<evidence type="ECO:0000256" key="17">
    <source>
        <dbReference type="ARBA" id="ARBA00024827"/>
    </source>
</evidence>
<proteinExistence type="predicted"/>
<feature type="region of interest" description="Disordered" evidence="19">
    <location>
        <begin position="1"/>
        <end position="45"/>
    </location>
</feature>
<dbReference type="InterPro" id="IPR011712">
    <property type="entry name" value="Sig_transdc_His_kin_sub3_dim/P"/>
</dbReference>
<evidence type="ECO:0000256" key="15">
    <source>
        <dbReference type="ARBA" id="ARBA00023012"/>
    </source>
</evidence>
<dbReference type="Pfam" id="PF02518">
    <property type="entry name" value="HATPase_c"/>
    <property type="match status" value="1"/>
</dbReference>
<evidence type="ECO:0000256" key="5">
    <source>
        <dbReference type="ARBA" id="ARBA00017322"/>
    </source>
</evidence>
<evidence type="ECO:0000256" key="14">
    <source>
        <dbReference type="ARBA" id="ARBA00023004"/>
    </source>
</evidence>
<organism evidence="22 23">
    <name type="scientific">Brachybacterium fresconis</name>
    <dbReference type="NCBI Taxonomy" id="173363"/>
    <lineage>
        <taxon>Bacteria</taxon>
        <taxon>Bacillati</taxon>
        <taxon>Actinomycetota</taxon>
        <taxon>Actinomycetes</taxon>
        <taxon>Micrococcales</taxon>
        <taxon>Dermabacteraceae</taxon>
        <taxon>Brachybacterium</taxon>
    </lineage>
</organism>
<dbReference type="EC" id="2.7.13.3" evidence="4"/>
<dbReference type="InterPro" id="IPR003594">
    <property type="entry name" value="HATPase_dom"/>
</dbReference>
<keyword evidence="11" id="KW-0547">Nucleotide-binding</keyword>
<evidence type="ECO:0000256" key="16">
    <source>
        <dbReference type="ARBA" id="ARBA00023014"/>
    </source>
</evidence>
<evidence type="ECO:0000256" key="12">
    <source>
        <dbReference type="ARBA" id="ARBA00022777"/>
    </source>
</evidence>
<comment type="cofactor">
    <cofactor evidence="2">
        <name>[4Fe-4S] cluster</name>
        <dbReference type="ChEBI" id="CHEBI:49883"/>
    </cofactor>
</comment>
<keyword evidence="13" id="KW-0067">ATP-binding</keyword>